<sequence length="321" mass="36063">MDVKTAFLHGDLDEDLHIRVPEGYTSSLGGNDPCFVFLHVDDLVIGGKNLEAFRSKISLAFDMKDLGELRYVLGMKVERDREKCRLFLTQGLYIDNLLTTFGMQDCKSVSTPQVPGSRLLPRTDTNAPVATINYRRGIGLLNYLVTCTRPDLAYSASCLAQFLNDPSSKHEAAFKHVLRYLSGTRSWGITLGSCLFFYGLVGWKTSKQDVVSLSSTEAEYRSISNCCQDVCWLLELVSDFGLNVKARLLCDNQGAIALLKNPLYQHRTRHIKLCLHWCRQLLNEGNISVEYVATNLMVADVLTKSLTRILHKTHCTALFIL</sequence>
<dbReference type="PANTHER" id="PTHR11439:SF467">
    <property type="entry name" value="INTEGRASE CATALYTIC DOMAIN-CONTAINING PROTEIN"/>
    <property type="match status" value="1"/>
</dbReference>
<accession>A0A9Q3I4M5</accession>
<feature type="domain" description="Reverse transcriptase Ty1/copia-type" evidence="1">
    <location>
        <begin position="30"/>
        <end position="114"/>
    </location>
</feature>
<dbReference type="Pfam" id="PF07727">
    <property type="entry name" value="RVT_2"/>
    <property type="match status" value="1"/>
</dbReference>
<keyword evidence="3" id="KW-1185">Reference proteome</keyword>
<dbReference type="CDD" id="cd09272">
    <property type="entry name" value="RNase_HI_RT_Ty1"/>
    <property type="match status" value="1"/>
</dbReference>
<name>A0A9Q3I4M5_9BASI</name>
<reference evidence="2" key="1">
    <citation type="submission" date="2021-03" db="EMBL/GenBank/DDBJ databases">
        <title>Draft genome sequence of rust myrtle Austropuccinia psidii MF-1, a brazilian biotype.</title>
        <authorList>
            <person name="Quecine M.C."/>
            <person name="Pachon D.M.R."/>
            <person name="Bonatelli M.L."/>
            <person name="Correr F.H."/>
            <person name="Franceschini L.M."/>
            <person name="Leite T.F."/>
            <person name="Margarido G.R.A."/>
            <person name="Almeida C.A."/>
            <person name="Ferrarezi J.A."/>
            <person name="Labate C.A."/>
        </authorList>
    </citation>
    <scope>NUCLEOTIDE SEQUENCE</scope>
    <source>
        <strain evidence="2">MF-1</strain>
    </source>
</reference>
<protein>
    <recommendedName>
        <fullName evidence="1">Reverse transcriptase Ty1/copia-type domain-containing protein</fullName>
    </recommendedName>
</protein>
<dbReference type="AlphaFoldDB" id="A0A9Q3I4M5"/>
<dbReference type="OrthoDB" id="4927525at2759"/>
<evidence type="ECO:0000313" key="3">
    <source>
        <dbReference type="Proteomes" id="UP000765509"/>
    </source>
</evidence>
<dbReference type="PANTHER" id="PTHR11439">
    <property type="entry name" value="GAG-POL-RELATED RETROTRANSPOSON"/>
    <property type="match status" value="1"/>
</dbReference>
<proteinExistence type="predicted"/>
<comment type="caution">
    <text evidence="2">The sequence shown here is derived from an EMBL/GenBank/DDBJ whole genome shotgun (WGS) entry which is preliminary data.</text>
</comment>
<dbReference type="InterPro" id="IPR043502">
    <property type="entry name" value="DNA/RNA_pol_sf"/>
</dbReference>
<dbReference type="EMBL" id="AVOT02032487">
    <property type="protein sequence ID" value="MBW0526255.1"/>
    <property type="molecule type" value="Genomic_DNA"/>
</dbReference>
<dbReference type="SUPFAM" id="SSF56672">
    <property type="entry name" value="DNA/RNA polymerases"/>
    <property type="match status" value="1"/>
</dbReference>
<organism evidence="2 3">
    <name type="scientific">Austropuccinia psidii MF-1</name>
    <dbReference type="NCBI Taxonomy" id="1389203"/>
    <lineage>
        <taxon>Eukaryota</taxon>
        <taxon>Fungi</taxon>
        <taxon>Dikarya</taxon>
        <taxon>Basidiomycota</taxon>
        <taxon>Pucciniomycotina</taxon>
        <taxon>Pucciniomycetes</taxon>
        <taxon>Pucciniales</taxon>
        <taxon>Sphaerophragmiaceae</taxon>
        <taxon>Austropuccinia</taxon>
    </lineage>
</organism>
<dbReference type="InterPro" id="IPR013103">
    <property type="entry name" value="RVT_2"/>
</dbReference>
<dbReference type="Proteomes" id="UP000765509">
    <property type="component" value="Unassembled WGS sequence"/>
</dbReference>
<gene>
    <name evidence="2" type="ORF">O181_065970</name>
</gene>
<evidence type="ECO:0000313" key="2">
    <source>
        <dbReference type="EMBL" id="MBW0526255.1"/>
    </source>
</evidence>
<evidence type="ECO:0000259" key="1">
    <source>
        <dbReference type="Pfam" id="PF07727"/>
    </source>
</evidence>